<evidence type="ECO:0000313" key="4">
    <source>
        <dbReference type="EMBL" id="EEC44130.1"/>
    </source>
</evidence>
<dbReference type="RefSeq" id="XP_002184381.1">
    <property type="nucleotide sequence ID" value="XM_002184345.1"/>
</dbReference>
<feature type="region of interest" description="Disordered" evidence="1">
    <location>
        <begin position="232"/>
        <end position="275"/>
    </location>
</feature>
<evidence type="ECO:0000256" key="2">
    <source>
        <dbReference type="SAM" id="Phobius"/>
    </source>
</evidence>
<dbReference type="HOGENOM" id="CLU_487038_0_0_1"/>
<dbReference type="AlphaFoldDB" id="B7GB08"/>
<organism evidence="4 5">
    <name type="scientific">Phaeodactylum tricornutum (strain CCAP 1055/1)</name>
    <dbReference type="NCBI Taxonomy" id="556484"/>
    <lineage>
        <taxon>Eukaryota</taxon>
        <taxon>Sar</taxon>
        <taxon>Stramenopiles</taxon>
        <taxon>Ochrophyta</taxon>
        <taxon>Bacillariophyta</taxon>
        <taxon>Bacillariophyceae</taxon>
        <taxon>Bacillariophycidae</taxon>
        <taxon>Naviculales</taxon>
        <taxon>Phaeodactylaceae</taxon>
        <taxon>Phaeodactylum</taxon>
    </lineage>
</organism>
<proteinExistence type="predicted"/>
<keyword evidence="2" id="KW-0812">Transmembrane</keyword>
<reference evidence="4 5" key="1">
    <citation type="journal article" date="2008" name="Nature">
        <title>The Phaeodactylum genome reveals the evolutionary history of diatom genomes.</title>
        <authorList>
            <person name="Bowler C."/>
            <person name="Allen A.E."/>
            <person name="Badger J.H."/>
            <person name="Grimwood J."/>
            <person name="Jabbari K."/>
            <person name="Kuo A."/>
            <person name="Maheswari U."/>
            <person name="Martens C."/>
            <person name="Maumus F."/>
            <person name="Otillar R.P."/>
            <person name="Rayko E."/>
            <person name="Salamov A."/>
            <person name="Vandepoele K."/>
            <person name="Beszteri B."/>
            <person name="Gruber A."/>
            <person name="Heijde M."/>
            <person name="Katinka M."/>
            <person name="Mock T."/>
            <person name="Valentin K."/>
            <person name="Verret F."/>
            <person name="Berges J.A."/>
            <person name="Brownlee C."/>
            <person name="Cadoret J.P."/>
            <person name="Chiovitti A."/>
            <person name="Choi C.J."/>
            <person name="Coesel S."/>
            <person name="De Martino A."/>
            <person name="Detter J.C."/>
            <person name="Durkin C."/>
            <person name="Falciatore A."/>
            <person name="Fournet J."/>
            <person name="Haruta M."/>
            <person name="Huysman M.J."/>
            <person name="Jenkins B.D."/>
            <person name="Jiroutova K."/>
            <person name="Jorgensen R.E."/>
            <person name="Joubert Y."/>
            <person name="Kaplan A."/>
            <person name="Kroger N."/>
            <person name="Kroth P.G."/>
            <person name="La Roche J."/>
            <person name="Lindquist E."/>
            <person name="Lommer M."/>
            <person name="Martin-Jezequel V."/>
            <person name="Lopez P.J."/>
            <person name="Lucas S."/>
            <person name="Mangogna M."/>
            <person name="McGinnis K."/>
            <person name="Medlin L.K."/>
            <person name="Montsant A."/>
            <person name="Oudot-Le Secq M.P."/>
            <person name="Napoli C."/>
            <person name="Obornik M."/>
            <person name="Parker M.S."/>
            <person name="Petit J.L."/>
            <person name="Porcel B.M."/>
            <person name="Poulsen N."/>
            <person name="Robison M."/>
            <person name="Rychlewski L."/>
            <person name="Rynearson T.A."/>
            <person name="Schmutz J."/>
            <person name="Shapiro H."/>
            <person name="Siaut M."/>
            <person name="Stanley M."/>
            <person name="Sussman M.R."/>
            <person name="Taylor A.R."/>
            <person name="Vardi A."/>
            <person name="von Dassow P."/>
            <person name="Vyverman W."/>
            <person name="Willis A."/>
            <person name="Wyrwicz L.S."/>
            <person name="Rokhsar D.S."/>
            <person name="Weissenbach J."/>
            <person name="Armbrust E.V."/>
            <person name="Green B.R."/>
            <person name="Van de Peer Y."/>
            <person name="Grigoriev I.V."/>
        </authorList>
    </citation>
    <scope>NUCLEOTIDE SEQUENCE [LARGE SCALE GENOMIC DNA]</scope>
    <source>
        <strain evidence="4 5">CCAP 1055/1</strain>
    </source>
</reference>
<dbReference type="EMBL" id="CM000625">
    <property type="protein sequence ID" value="EEC44130.1"/>
    <property type="molecule type" value="Genomic_DNA"/>
</dbReference>
<feature type="compositionally biased region" description="Basic and acidic residues" evidence="1">
    <location>
        <begin position="344"/>
        <end position="357"/>
    </location>
</feature>
<protein>
    <submittedName>
        <fullName evidence="4">Uncharacterized protein</fullName>
    </submittedName>
</protein>
<dbReference type="OrthoDB" id="49569at2759"/>
<dbReference type="Proteomes" id="UP000000759">
    <property type="component" value="Chromosome 23"/>
</dbReference>
<feature type="compositionally biased region" description="Polar residues" evidence="1">
    <location>
        <begin position="392"/>
        <end position="403"/>
    </location>
</feature>
<keyword evidence="2" id="KW-0472">Membrane</keyword>
<evidence type="ECO:0000256" key="1">
    <source>
        <dbReference type="SAM" id="MobiDB-lite"/>
    </source>
</evidence>
<feature type="transmembrane region" description="Helical" evidence="2">
    <location>
        <begin position="192"/>
        <end position="210"/>
    </location>
</feature>
<keyword evidence="3" id="KW-0732">Signal</keyword>
<keyword evidence="5" id="KW-1185">Reference proteome</keyword>
<evidence type="ECO:0000313" key="5">
    <source>
        <dbReference type="Proteomes" id="UP000000759"/>
    </source>
</evidence>
<name>B7GB08_PHATC</name>
<dbReference type="PaxDb" id="2850-Phatr49553"/>
<reference evidence="5" key="2">
    <citation type="submission" date="2008-08" db="EMBL/GenBank/DDBJ databases">
        <authorList>
            <consortium name="Diatom Consortium"/>
            <person name="Grigoriev I."/>
            <person name="Grimwood J."/>
            <person name="Kuo A."/>
            <person name="Otillar R.P."/>
            <person name="Salamov A."/>
            <person name="Detter J.C."/>
            <person name="Lindquist E."/>
            <person name="Shapiro H."/>
            <person name="Lucas S."/>
            <person name="Glavina del Rio T."/>
            <person name="Pitluck S."/>
            <person name="Rokhsar D."/>
            <person name="Bowler C."/>
        </authorList>
    </citation>
    <scope>GENOME REANNOTATION</scope>
    <source>
        <strain evidence="5">CCAP 1055/1</strain>
    </source>
</reference>
<feature type="compositionally biased region" description="Basic and acidic residues" evidence="1">
    <location>
        <begin position="236"/>
        <end position="249"/>
    </location>
</feature>
<dbReference type="GeneID" id="7198224"/>
<evidence type="ECO:0000256" key="3">
    <source>
        <dbReference type="SAM" id="SignalP"/>
    </source>
</evidence>
<accession>B7GB08</accession>
<feature type="compositionally biased region" description="Low complexity" evidence="1">
    <location>
        <begin position="253"/>
        <end position="264"/>
    </location>
</feature>
<feature type="compositionally biased region" description="Acidic residues" evidence="1">
    <location>
        <begin position="405"/>
        <end position="415"/>
    </location>
</feature>
<gene>
    <name evidence="4" type="ORF">PHATRDRAFT_49553</name>
</gene>
<dbReference type="KEGG" id="pti:PHATRDRAFT_49553"/>
<feature type="region of interest" description="Disordered" evidence="1">
    <location>
        <begin position="343"/>
        <end position="420"/>
    </location>
</feature>
<keyword evidence="2" id="KW-1133">Transmembrane helix</keyword>
<feature type="signal peptide" evidence="3">
    <location>
        <begin position="1"/>
        <end position="28"/>
    </location>
</feature>
<dbReference type="InParanoid" id="B7GB08"/>
<sequence>MNAKYCFFSLRSCVVALCLLYAVNLSASQQTTPSLALTASSSFSMVLQPTKAELGFNALQAVEEAIASTLLILQDENLYLDTEAVIQQSDFLAMSATRLRFFVIVTTTSIVDPASVETDALRAELNTFIQQVFQDSMFGRNSFLREIRASPSVLLANVTDLVVTPIIPSDTPPGGSIASSDSSTKKLSSLDIALIVVSGLIFFGILYMILQHHKDRGYIENQRHRAFNHPMAEALGSRRKDSKSYKPNDDDAAPSTPSTMTSSADNDGMEFNTLPETPDRLRMQISAHTPPPTLRPGQKYVVLNETVPQPTWRDNSDSASQDLAETFDKSSWFVTRSNIDNIQEEEHNYEDKSEKETTQMVPGLVADNYGKPTSIEDANPSDLVHTDDRRSISGNDTSPSKDTSINDDADDEDDPFQVGRLISSPHTTDTATSAVSEWMRSIRVVSSDARSPTTSVTSIPEDKIAESCTSILNENPLATSRSLRRV</sequence>
<feature type="chain" id="PRO_5002855656" evidence="3">
    <location>
        <begin position="29"/>
        <end position="486"/>
    </location>
</feature>